<evidence type="ECO:0000259" key="1">
    <source>
        <dbReference type="SMART" id="SM00563"/>
    </source>
</evidence>
<dbReference type="RefSeq" id="WP_103982959.1">
    <property type="nucleotide sequence ID" value="NZ_FNVS01000006.1"/>
</dbReference>
<dbReference type="SMART" id="SM00563">
    <property type="entry name" value="PlsC"/>
    <property type="match status" value="1"/>
</dbReference>
<accession>A0A8G2F3Y7</accession>
<dbReference type="GO" id="GO:0016746">
    <property type="term" value="F:acyltransferase activity"/>
    <property type="evidence" value="ECO:0007669"/>
    <property type="project" value="InterPro"/>
</dbReference>
<organism evidence="2 3">
    <name type="scientific">Parabacteroides chinchillae</name>
    <dbReference type="NCBI Taxonomy" id="871327"/>
    <lineage>
        <taxon>Bacteria</taxon>
        <taxon>Pseudomonadati</taxon>
        <taxon>Bacteroidota</taxon>
        <taxon>Bacteroidia</taxon>
        <taxon>Bacteroidales</taxon>
        <taxon>Tannerellaceae</taxon>
        <taxon>Parabacteroides</taxon>
    </lineage>
</organism>
<protein>
    <recommendedName>
        <fullName evidence="1">Phospholipid/glycerol acyltransferase domain-containing protein</fullName>
    </recommendedName>
</protein>
<keyword evidence="3" id="KW-1185">Reference proteome</keyword>
<dbReference type="AlphaFoldDB" id="A0A8G2F3Y7"/>
<feature type="domain" description="Phospholipid/glycerol acyltransferase" evidence="1">
    <location>
        <begin position="84"/>
        <end position="208"/>
    </location>
</feature>
<evidence type="ECO:0000313" key="2">
    <source>
        <dbReference type="EMBL" id="SEF75257.1"/>
    </source>
</evidence>
<gene>
    <name evidence="2" type="ORF">SAMN05444001_10647</name>
</gene>
<comment type="caution">
    <text evidence="2">The sequence shown here is derived from an EMBL/GenBank/DDBJ whole genome shotgun (WGS) entry which is preliminary data.</text>
</comment>
<evidence type="ECO:0000313" key="3">
    <source>
        <dbReference type="Proteomes" id="UP000236725"/>
    </source>
</evidence>
<dbReference type="EMBL" id="FNVS01000006">
    <property type="protein sequence ID" value="SEF75257.1"/>
    <property type="molecule type" value="Genomic_DNA"/>
</dbReference>
<sequence length="275" mass="30810">MKKSVVDIYDLQEMVPFFKGPVGTFLGKLVIKLLCVDKVNKVHANNCALRGAEFTTSLLGDPLIDIKYNVHNAGLLDHLPEGAFCTVSNHPIGSLDGIMLIDIFAARRPDFKVMVNGILSKIGAMDDNFVSVVPDSNNQGANPANVNGVRVSLQRLKEGHPMGFFPAGAISFYNKDTKRIQDLPWTHSVIRLIRKSNVPVYPVYFDFLNSKFFYWLGNISWKIRTLRIPAEAFNKRGKTADVYIGEPISPEEIKNISDDKELAEFLYNRTYGAKK</sequence>
<proteinExistence type="predicted"/>
<dbReference type="Pfam" id="PF19576">
    <property type="entry name" value="Acyltransf_2"/>
    <property type="match status" value="1"/>
</dbReference>
<dbReference type="InterPro" id="IPR045746">
    <property type="entry name" value="ACT14924-like_Acyltransf_dom"/>
</dbReference>
<dbReference type="CDD" id="cd07986">
    <property type="entry name" value="LPLAT_ACT14924-like"/>
    <property type="match status" value="1"/>
</dbReference>
<name>A0A8G2F3Y7_9BACT</name>
<reference evidence="2 3" key="1">
    <citation type="submission" date="2016-10" db="EMBL/GenBank/DDBJ databases">
        <authorList>
            <person name="Varghese N."/>
            <person name="Submissions S."/>
        </authorList>
    </citation>
    <scope>NUCLEOTIDE SEQUENCE [LARGE SCALE GENOMIC DNA]</scope>
    <source>
        <strain evidence="2 3">DSM 29073</strain>
    </source>
</reference>
<dbReference type="Proteomes" id="UP000236725">
    <property type="component" value="Unassembled WGS sequence"/>
</dbReference>
<dbReference type="InterPro" id="IPR002123">
    <property type="entry name" value="Plipid/glycerol_acylTrfase"/>
</dbReference>